<reference evidence="5" key="2">
    <citation type="submission" date="2020-09" db="EMBL/GenBank/DDBJ databases">
        <authorList>
            <person name="Sun Q."/>
            <person name="Ohkuma M."/>
        </authorList>
    </citation>
    <scope>NUCLEOTIDE SEQUENCE</scope>
    <source>
        <strain evidence="5">JCM 4646</strain>
    </source>
</reference>
<dbReference type="PROSITE" id="PS51462">
    <property type="entry name" value="NUDIX"/>
    <property type="match status" value="1"/>
</dbReference>
<comment type="caution">
    <text evidence="5">The sequence shown here is derived from an EMBL/GenBank/DDBJ whole genome shotgun (WGS) entry which is preliminary data.</text>
</comment>
<dbReference type="GeneID" id="95358092"/>
<dbReference type="AlphaFoldDB" id="A0A918YWP5"/>
<gene>
    <name evidence="5" type="ORF">GCM10018781_78870</name>
</gene>
<dbReference type="RefSeq" id="WP_190215744.1">
    <property type="nucleotide sequence ID" value="NZ_BNBO01000093.1"/>
</dbReference>
<evidence type="ECO:0000259" key="4">
    <source>
        <dbReference type="PROSITE" id="PS51462"/>
    </source>
</evidence>
<dbReference type="InterPro" id="IPR015797">
    <property type="entry name" value="NUDIX_hydrolase-like_dom_sf"/>
</dbReference>
<dbReference type="InterPro" id="IPR000086">
    <property type="entry name" value="NUDIX_hydrolase_dom"/>
</dbReference>
<dbReference type="PANTHER" id="PTHR43046">
    <property type="entry name" value="GDP-MANNOSE MANNOSYL HYDROLASE"/>
    <property type="match status" value="1"/>
</dbReference>
<organism evidence="5 6">
    <name type="scientific">Kitasatospora indigofera</name>
    <dbReference type="NCBI Taxonomy" id="67307"/>
    <lineage>
        <taxon>Bacteria</taxon>
        <taxon>Bacillati</taxon>
        <taxon>Actinomycetota</taxon>
        <taxon>Actinomycetes</taxon>
        <taxon>Kitasatosporales</taxon>
        <taxon>Streptomycetaceae</taxon>
        <taxon>Kitasatospora</taxon>
    </lineage>
</organism>
<protein>
    <recommendedName>
        <fullName evidence="4">Nudix hydrolase domain-containing protein</fullName>
    </recommendedName>
</protein>
<feature type="compositionally biased region" description="Basic residues" evidence="3">
    <location>
        <begin position="81"/>
        <end position="95"/>
    </location>
</feature>
<feature type="region of interest" description="Disordered" evidence="3">
    <location>
        <begin position="69"/>
        <end position="107"/>
    </location>
</feature>
<dbReference type="SUPFAM" id="SSF55811">
    <property type="entry name" value="Nudix"/>
    <property type="match status" value="1"/>
</dbReference>
<dbReference type="PRINTS" id="PR00502">
    <property type="entry name" value="NUDIXFAMILY"/>
</dbReference>
<dbReference type="Pfam" id="PF00293">
    <property type="entry name" value="NUDIX"/>
    <property type="match status" value="1"/>
</dbReference>
<feature type="compositionally biased region" description="Gly residues" evidence="3">
    <location>
        <begin position="70"/>
        <end position="80"/>
    </location>
</feature>
<evidence type="ECO:0000313" key="6">
    <source>
        <dbReference type="Proteomes" id="UP000617734"/>
    </source>
</evidence>
<evidence type="ECO:0000313" key="5">
    <source>
        <dbReference type="EMBL" id="GHE26587.1"/>
    </source>
</evidence>
<dbReference type="GO" id="GO:0016787">
    <property type="term" value="F:hydrolase activity"/>
    <property type="evidence" value="ECO:0007669"/>
    <property type="project" value="UniProtKB-KW"/>
</dbReference>
<feature type="domain" description="Nudix hydrolase" evidence="4">
    <location>
        <begin position="4"/>
        <end position="107"/>
    </location>
</feature>
<dbReference type="EMBL" id="BNBO01000093">
    <property type="protein sequence ID" value="GHE26587.1"/>
    <property type="molecule type" value="Genomic_DNA"/>
</dbReference>
<reference evidence="5" key="1">
    <citation type="journal article" date="2014" name="Int. J. Syst. Evol. Microbiol.">
        <title>Complete genome sequence of Corynebacterium casei LMG S-19264T (=DSM 44701T), isolated from a smear-ripened cheese.</title>
        <authorList>
            <consortium name="US DOE Joint Genome Institute (JGI-PGF)"/>
            <person name="Walter F."/>
            <person name="Albersmeier A."/>
            <person name="Kalinowski J."/>
            <person name="Ruckert C."/>
        </authorList>
    </citation>
    <scope>NUCLEOTIDE SEQUENCE</scope>
    <source>
        <strain evidence="5">JCM 4646</strain>
    </source>
</reference>
<comment type="cofactor">
    <cofactor evidence="1">
        <name>Mg(2+)</name>
        <dbReference type="ChEBI" id="CHEBI:18420"/>
    </cofactor>
</comment>
<dbReference type="PANTHER" id="PTHR43046:SF14">
    <property type="entry name" value="MUTT_NUDIX FAMILY PROTEIN"/>
    <property type="match status" value="1"/>
</dbReference>
<accession>A0A918YWP5</accession>
<dbReference type="InterPro" id="IPR020476">
    <property type="entry name" value="Nudix_hydrolase"/>
</dbReference>
<dbReference type="Gene3D" id="3.90.79.10">
    <property type="entry name" value="Nucleoside Triphosphate Pyrophosphohydrolase"/>
    <property type="match status" value="1"/>
</dbReference>
<evidence type="ECO:0000256" key="2">
    <source>
        <dbReference type="ARBA" id="ARBA00022801"/>
    </source>
</evidence>
<dbReference type="Proteomes" id="UP000617734">
    <property type="component" value="Unassembled WGS sequence"/>
</dbReference>
<keyword evidence="6" id="KW-1185">Reference proteome</keyword>
<name>A0A918YWP5_9ACTN</name>
<evidence type="ECO:0000256" key="1">
    <source>
        <dbReference type="ARBA" id="ARBA00001946"/>
    </source>
</evidence>
<evidence type="ECO:0000256" key="3">
    <source>
        <dbReference type="SAM" id="MobiDB-lite"/>
    </source>
</evidence>
<sequence>MAAGRVDVAYTLVGTAGGERVLLVRNRDTWSLPGGRREDGKNLVEAAVRETKEEAGVIVEASTVVDVGGRRGPGAVGGGWRRLRHHPQRSPRRAVVRPGPGGSGEIA</sequence>
<keyword evidence="2" id="KW-0378">Hydrolase</keyword>
<proteinExistence type="predicted"/>